<gene>
    <name evidence="2" type="ORF">KFL01_20380</name>
</gene>
<dbReference type="InterPro" id="IPR010699">
    <property type="entry name" value="DUF1275"/>
</dbReference>
<dbReference type="PANTHER" id="PTHR37314:SF4">
    <property type="entry name" value="UPF0700 TRANSMEMBRANE PROTEIN YOAK"/>
    <property type="match status" value="1"/>
</dbReference>
<feature type="transmembrane region" description="Helical" evidence="1">
    <location>
        <begin position="131"/>
        <end position="148"/>
    </location>
</feature>
<dbReference type="EMBL" id="BJZR01000059">
    <property type="protein sequence ID" value="GEO92732.1"/>
    <property type="molecule type" value="Genomic_DNA"/>
</dbReference>
<feature type="transmembrane region" description="Helical" evidence="1">
    <location>
        <begin position="53"/>
        <end position="75"/>
    </location>
</feature>
<evidence type="ECO:0000313" key="3">
    <source>
        <dbReference type="Proteomes" id="UP000321155"/>
    </source>
</evidence>
<keyword evidence="1" id="KW-0812">Transmembrane</keyword>
<protein>
    <submittedName>
        <fullName evidence="2">DUF1275 family protein</fullName>
    </submittedName>
</protein>
<feature type="transmembrane region" description="Helical" evidence="1">
    <location>
        <begin position="250"/>
        <end position="272"/>
    </location>
</feature>
<dbReference type="PANTHER" id="PTHR37314">
    <property type="entry name" value="SLR0142 PROTEIN"/>
    <property type="match status" value="1"/>
</dbReference>
<evidence type="ECO:0000256" key="1">
    <source>
        <dbReference type="SAM" id="Phobius"/>
    </source>
</evidence>
<keyword evidence="3" id="KW-1185">Reference proteome</keyword>
<reference evidence="2 3" key="1">
    <citation type="submission" date="2019-07" db="EMBL/GenBank/DDBJ databases">
        <title>Whole genome shotgun sequence of Kocuria flava NBRC 107626.</title>
        <authorList>
            <person name="Hosoyama A."/>
            <person name="Uohara A."/>
            <person name="Ohji S."/>
            <person name="Ichikawa N."/>
        </authorList>
    </citation>
    <scope>NUCLEOTIDE SEQUENCE [LARGE SCALE GENOMIC DNA]</scope>
    <source>
        <strain evidence="2 3">NBRC 107626</strain>
    </source>
</reference>
<sequence>MGAVPPHARHPPRSASPALRRPGGRLAGIRVRIDRYLLNVAGPRRTPALNRHLAYLLALVAGVLNSVGFVAVAVYTSHMTGLTAMVADHLVLGDLRLVLAGLLALVAFTAGAACCALMFNWARRRRLHSRLANVLLLEGLLMLLFGLLAESLTWAHRDLLFIPVLAFTMGLQNAVITKISGATIRTTHVTGMITDIGIELGKFAYRNRLPASDPVTGDAAKLRLLAALVGLFFAGGVLGALGYLAVGFPVLVPTALTLLVAAWRPLAADLGLRRPRPPRPSRA</sequence>
<proteinExistence type="predicted"/>
<feature type="transmembrane region" description="Helical" evidence="1">
    <location>
        <begin position="95"/>
        <end position="119"/>
    </location>
</feature>
<keyword evidence="1" id="KW-0472">Membrane</keyword>
<dbReference type="Pfam" id="PF06912">
    <property type="entry name" value="DUF1275"/>
    <property type="match status" value="1"/>
</dbReference>
<feature type="transmembrane region" description="Helical" evidence="1">
    <location>
        <begin position="224"/>
        <end position="244"/>
    </location>
</feature>
<organism evidence="2 3">
    <name type="scientific">Kocuria flava</name>
    <dbReference type="NCBI Taxonomy" id="446860"/>
    <lineage>
        <taxon>Bacteria</taxon>
        <taxon>Bacillati</taxon>
        <taxon>Actinomycetota</taxon>
        <taxon>Actinomycetes</taxon>
        <taxon>Micrococcales</taxon>
        <taxon>Micrococcaceae</taxon>
        <taxon>Kocuria</taxon>
    </lineage>
</organism>
<feature type="transmembrane region" description="Helical" evidence="1">
    <location>
        <begin position="160"/>
        <end position="176"/>
    </location>
</feature>
<name>A0ABQ0X522_9MICC</name>
<comment type="caution">
    <text evidence="2">The sequence shown here is derived from an EMBL/GenBank/DDBJ whole genome shotgun (WGS) entry which is preliminary data.</text>
</comment>
<accession>A0ABQ0X522</accession>
<dbReference type="Proteomes" id="UP000321155">
    <property type="component" value="Unassembled WGS sequence"/>
</dbReference>
<keyword evidence="1" id="KW-1133">Transmembrane helix</keyword>
<evidence type="ECO:0000313" key="2">
    <source>
        <dbReference type="EMBL" id="GEO92732.1"/>
    </source>
</evidence>